<sequence>MTGGKRYPVVTLVLYFGHNRRWDKPLRLKERLEIPPELDGYVNDYRINLFEIAWLGGEQVE</sequence>
<organism evidence="1 2">
    <name type="scientific">Candidatus Eisenbergiella merdigallinarum</name>
    <dbReference type="NCBI Taxonomy" id="2838552"/>
    <lineage>
        <taxon>Bacteria</taxon>
        <taxon>Bacillati</taxon>
        <taxon>Bacillota</taxon>
        <taxon>Clostridia</taxon>
        <taxon>Lachnospirales</taxon>
        <taxon>Lachnospiraceae</taxon>
        <taxon>Eisenbergiella</taxon>
    </lineage>
</organism>
<reference evidence="1" key="1">
    <citation type="journal article" date="2021" name="PeerJ">
        <title>Extensive microbial diversity within the chicken gut microbiome revealed by metagenomics and culture.</title>
        <authorList>
            <person name="Gilroy R."/>
            <person name="Ravi A."/>
            <person name="Getino M."/>
            <person name="Pursley I."/>
            <person name="Horton D.L."/>
            <person name="Alikhan N.F."/>
            <person name="Baker D."/>
            <person name="Gharbi K."/>
            <person name="Hall N."/>
            <person name="Watson M."/>
            <person name="Adriaenssens E.M."/>
            <person name="Foster-Nyarko E."/>
            <person name="Jarju S."/>
            <person name="Secka A."/>
            <person name="Antonio M."/>
            <person name="Oren A."/>
            <person name="Chaudhuri R.R."/>
            <person name="La Ragione R."/>
            <person name="Hildebrand F."/>
            <person name="Pallen M.J."/>
        </authorList>
    </citation>
    <scope>NUCLEOTIDE SEQUENCE</scope>
    <source>
        <strain evidence="1">USAMLcec3-2134</strain>
    </source>
</reference>
<evidence type="ECO:0000313" key="2">
    <source>
        <dbReference type="Proteomes" id="UP000886883"/>
    </source>
</evidence>
<proteinExistence type="predicted"/>
<evidence type="ECO:0000313" key="1">
    <source>
        <dbReference type="EMBL" id="HJB91134.1"/>
    </source>
</evidence>
<dbReference type="Proteomes" id="UP000886883">
    <property type="component" value="Unassembled WGS sequence"/>
</dbReference>
<dbReference type="AlphaFoldDB" id="A0A9D2MR22"/>
<feature type="non-terminal residue" evidence="1">
    <location>
        <position position="61"/>
    </location>
</feature>
<reference evidence="1" key="2">
    <citation type="submission" date="2021-04" db="EMBL/GenBank/DDBJ databases">
        <authorList>
            <person name="Gilroy R."/>
        </authorList>
    </citation>
    <scope>NUCLEOTIDE SEQUENCE</scope>
    <source>
        <strain evidence="1">USAMLcec3-2134</strain>
    </source>
</reference>
<accession>A0A9D2MR22</accession>
<name>A0A9D2MR22_9FIRM</name>
<gene>
    <name evidence="1" type="ORF">H9763_06650</name>
</gene>
<protein>
    <submittedName>
        <fullName evidence="1">Transposase</fullName>
    </submittedName>
</protein>
<comment type="caution">
    <text evidence="1">The sequence shown here is derived from an EMBL/GenBank/DDBJ whole genome shotgun (WGS) entry which is preliminary data.</text>
</comment>
<dbReference type="EMBL" id="DWXE01000023">
    <property type="protein sequence ID" value="HJB91134.1"/>
    <property type="molecule type" value="Genomic_DNA"/>
</dbReference>